<dbReference type="EMBL" id="CP142149">
    <property type="protein sequence ID" value="WSE33412.1"/>
    <property type="molecule type" value="Genomic_DNA"/>
</dbReference>
<reference evidence="1 2" key="1">
    <citation type="journal article" date="2015" name="Int. J. Syst. Evol. Microbiol.">
        <title>Amycolatopsis rhabdoformis sp. nov., an actinomycete isolated from a tropical forest soil.</title>
        <authorList>
            <person name="Souza W.R."/>
            <person name="Silva R.E."/>
            <person name="Goodfellow M."/>
            <person name="Busarakam K."/>
            <person name="Figueiro F.S."/>
            <person name="Ferreira D."/>
            <person name="Rodrigues-Filho E."/>
            <person name="Moraes L.A.B."/>
            <person name="Zucchi T.D."/>
        </authorList>
    </citation>
    <scope>NUCLEOTIDE SEQUENCE [LARGE SCALE GENOMIC DNA]</scope>
    <source>
        <strain evidence="1 2">NCIMB 14900</strain>
    </source>
</reference>
<gene>
    <name evidence="1" type="ORF">VSH64_15020</name>
</gene>
<name>A0ABZ1IGM3_9PSEU</name>
<dbReference type="RefSeq" id="WP_326836212.1">
    <property type="nucleotide sequence ID" value="NZ_CP142149.1"/>
</dbReference>
<keyword evidence="2" id="KW-1185">Reference proteome</keyword>
<accession>A0ABZ1IGM3</accession>
<dbReference type="Proteomes" id="UP001330812">
    <property type="component" value="Chromosome"/>
</dbReference>
<organism evidence="1 2">
    <name type="scientific">Amycolatopsis rhabdoformis</name>
    <dbReference type="NCBI Taxonomy" id="1448059"/>
    <lineage>
        <taxon>Bacteria</taxon>
        <taxon>Bacillati</taxon>
        <taxon>Actinomycetota</taxon>
        <taxon>Actinomycetes</taxon>
        <taxon>Pseudonocardiales</taxon>
        <taxon>Pseudonocardiaceae</taxon>
        <taxon>Amycolatopsis</taxon>
    </lineage>
</organism>
<sequence length="84" mass="8345">MTTTPPNGRALALLRAIAAGRAELGAGSEPDLRVDGLLCSDQATAHGLTHAGLVRPARPVGPGEWVPAELTPAGAQALGLDSAA</sequence>
<proteinExistence type="predicted"/>
<evidence type="ECO:0000313" key="2">
    <source>
        <dbReference type="Proteomes" id="UP001330812"/>
    </source>
</evidence>
<protein>
    <submittedName>
        <fullName evidence="1">Uncharacterized protein</fullName>
    </submittedName>
</protein>
<evidence type="ECO:0000313" key="1">
    <source>
        <dbReference type="EMBL" id="WSE33412.1"/>
    </source>
</evidence>